<sequence length="58" mass="7079">MQNKFKFYAKCFAILYISYDTESVILTYSDLVYNKRERYYVLSLAITYSVHWLSRCLF</sequence>
<dbReference type="EMBL" id="UGHK01000001">
    <property type="protein sequence ID" value="STO70193.1"/>
    <property type="molecule type" value="Genomic_DNA"/>
</dbReference>
<evidence type="ECO:0000313" key="2">
    <source>
        <dbReference type="Proteomes" id="UP000254465"/>
    </source>
</evidence>
<accession>A0A377I4U9</accession>
<name>A0A377I4U9_AVIPA</name>
<dbReference type="AlphaFoldDB" id="A0A377I4U9"/>
<gene>
    <name evidence="1" type="ORF">NCTC11296_00072</name>
</gene>
<dbReference type="Proteomes" id="UP000254465">
    <property type="component" value="Unassembled WGS sequence"/>
</dbReference>
<reference evidence="1 2" key="1">
    <citation type="submission" date="2018-06" db="EMBL/GenBank/DDBJ databases">
        <authorList>
            <consortium name="Pathogen Informatics"/>
            <person name="Doyle S."/>
        </authorList>
    </citation>
    <scope>NUCLEOTIDE SEQUENCE [LARGE SCALE GENOMIC DNA]</scope>
    <source>
        <strain evidence="1 2">NCTC11296</strain>
    </source>
</reference>
<organism evidence="1 2">
    <name type="scientific">Avibacterium paragallinarum</name>
    <name type="common">Haemophilus gallinarum</name>
    <dbReference type="NCBI Taxonomy" id="728"/>
    <lineage>
        <taxon>Bacteria</taxon>
        <taxon>Pseudomonadati</taxon>
        <taxon>Pseudomonadota</taxon>
        <taxon>Gammaproteobacteria</taxon>
        <taxon>Pasteurellales</taxon>
        <taxon>Pasteurellaceae</taxon>
        <taxon>Avibacterium</taxon>
    </lineage>
</organism>
<proteinExistence type="predicted"/>
<protein>
    <submittedName>
        <fullName evidence="1">Uncharacterized protein</fullName>
    </submittedName>
</protein>
<evidence type="ECO:0000313" key="1">
    <source>
        <dbReference type="EMBL" id="STO70193.1"/>
    </source>
</evidence>